<sequence length="258" mass="29025">MLEDTGTLIVNAFSDYVLGVVMLQSVKYKTTQPLANASITILSRNRTCASTQSNANGEYLIPLSPSTLMVQCAKTDLTIWIQATCNLGGADHVLVEGVDDFINMSGKRLAQEADPLTFSRLIWYHPIYLDDTAITCMNCSQSSDVPAKRLGPNLPTNSQKRLYHISFGLYALLLLFLLRRAFGHSHSCKMHGRCQNEHSVETIEPGSIQIEYNNRKCTRRALRKHRVLRPPKASRTHYIEARLCYKQCVTTTLTDEML</sequence>
<dbReference type="SUPFAM" id="SSF49464">
    <property type="entry name" value="Carboxypeptidase regulatory domain-like"/>
    <property type="match status" value="1"/>
</dbReference>
<proteinExistence type="predicted"/>
<organism evidence="1 2">
    <name type="scientific">Albugo candida</name>
    <dbReference type="NCBI Taxonomy" id="65357"/>
    <lineage>
        <taxon>Eukaryota</taxon>
        <taxon>Sar</taxon>
        <taxon>Stramenopiles</taxon>
        <taxon>Oomycota</taxon>
        <taxon>Peronosporomycetes</taxon>
        <taxon>Albuginales</taxon>
        <taxon>Albuginaceae</taxon>
        <taxon>Albugo</taxon>
    </lineage>
</organism>
<dbReference type="EMBL" id="CAIX01000074">
    <property type="protein sequence ID" value="CCI44590.1"/>
    <property type="molecule type" value="Genomic_DNA"/>
</dbReference>
<dbReference type="AlphaFoldDB" id="A0A024GE23"/>
<reference evidence="1 2" key="1">
    <citation type="submission" date="2012-05" db="EMBL/GenBank/DDBJ databases">
        <title>Recombination and specialization in a pathogen metapopulation.</title>
        <authorList>
            <person name="Gardiner A."/>
            <person name="Kemen E."/>
            <person name="Schultz-Larsen T."/>
            <person name="MacLean D."/>
            <person name="Van Oosterhout C."/>
            <person name="Jones J.D.G."/>
        </authorList>
    </citation>
    <scope>NUCLEOTIDE SEQUENCE [LARGE SCALE GENOMIC DNA]</scope>
    <source>
        <strain evidence="1 2">Ac Nc2</strain>
    </source>
</reference>
<dbReference type="InParanoid" id="A0A024GE23"/>
<evidence type="ECO:0000313" key="1">
    <source>
        <dbReference type="EMBL" id="CCI44590.1"/>
    </source>
</evidence>
<comment type="caution">
    <text evidence="1">The sequence shown here is derived from an EMBL/GenBank/DDBJ whole genome shotgun (WGS) entry which is preliminary data.</text>
</comment>
<evidence type="ECO:0000313" key="2">
    <source>
        <dbReference type="Proteomes" id="UP000053237"/>
    </source>
</evidence>
<dbReference type="Proteomes" id="UP000053237">
    <property type="component" value="Unassembled WGS sequence"/>
</dbReference>
<protein>
    <submittedName>
        <fullName evidence="1">Uncharacterized protein</fullName>
    </submittedName>
</protein>
<gene>
    <name evidence="1" type="ORF">BN9_053990</name>
</gene>
<name>A0A024GE23_9STRA</name>
<keyword evidence="2" id="KW-1185">Reference proteome</keyword>
<dbReference type="InterPro" id="IPR008969">
    <property type="entry name" value="CarboxyPept-like_regulatory"/>
</dbReference>
<accession>A0A024GE23</accession>